<dbReference type="Pfam" id="PF05739">
    <property type="entry name" value="SNARE"/>
    <property type="match status" value="1"/>
</dbReference>
<protein>
    <recommendedName>
        <fullName evidence="14">t-SNARE coiled-coil homology domain-containing protein</fullName>
    </recommendedName>
</protein>
<dbReference type="SUPFAM" id="SSF58038">
    <property type="entry name" value="SNARE fusion complex"/>
    <property type="match status" value="1"/>
</dbReference>
<evidence type="ECO:0000256" key="2">
    <source>
        <dbReference type="ARBA" id="ARBA00009063"/>
    </source>
</evidence>
<dbReference type="PANTHER" id="PTHR19957">
    <property type="entry name" value="SYNTAXIN"/>
    <property type="match status" value="1"/>
</dbReference>
<evidence type="ECO:0000256" key="10">
    <source>
        <dbReference type="ARBA" id="ARBA00061857"/>
    </source>
</evidence>
<feature type="coiled-coil region" evidence="11">
    <location>
        <begin position="44"/>
        <end position="90"/>
    </location>
</feature>
<evidence type="ECO:0000313" key="16">
    <source>
        <dbReference type="Proteomes" id="UP000824469"/>
    </source>
</evidence>
<feature type="domain" description="T-SNARE coiled-coil homology" evidence="14">
    <location>
        <begin position="172"/>
        <end position="234"/>
    </location>
</feature>
<comment type="function">
    <text evidence="9">Vesicle trafficking protein that functions in the secretory pathway.</text>
</comment>
<keyword evidence="3" id="KW-0813">Transport</keyword>
<dbReference type="OMA" id="GQEYEMR"/>
<dbReference type="CDD" id="cd15841">
    <property type="entry name" value="SNARE_Qc"/>
    <property type="match status" value="1"/>
</dbReference>
<dbReference type="PANTHER" id="PTHR19957:SF124">
    <property type="entry name" value="SYNTAXIN-8"/>
    <property type="match status" value="1"/>
</dbReference>
<evidence type="ECO:0000256" key="8">
    <source>
        <dbReference type="ARBA" id="ARBA00023136"/>
    </source>
</evidence>
<evidence type="ECO:0000256" key="11">
    <source>
        <dbReference type="SAM" id="Coils"/>
    </source>
</evidence>
<evidence type="ECO:0000256" key="4">
    <source>
        <dbReference type="ARBA" id="ARBA00022692"/>
    </source>
</evidence>
<dbReference type="InterPro" id="IPR000727">
    <property type="entry name" value="T_SNARE_dom"/>
</dbReference>
<evidence type="ECO:0000256" key="1">
    <source>
        <dbReference type="ARBA" id="ARBA00004167"/>
    </source>
</evidence>
<feature type="non-terminal residue" evidence="15">
    <location>
        <position position="1"/>
    </location>
</feature>
<evidence type="ECO:0000313" key="15">
    <source>
        <dbReference type="EMBL" id="KAH9310070.1"/>
    </source>
</evidence>
<dbReference type="InterPro" id="IPR045242">
    <property type="entry name" value="Syntaxin"/>
</dbReference>
<sequence>MSVIDILARVDAICNKYDKYDIEKHRAQQNSGTDAFSRLYYVVDADAEEALKKANDAANEKNRAAVVAINAEIRRLKARLREEIPKLQRLAQKKVKGLSSDELAARSDLALALAEKIESVPDGTGAGGKQTEGWRASNTRMEIKIDSSPSGDMQSEYYEQTEETKQFRQEYEMRKQKQDQGLDVIAEGLDTLKNMAEDINEEIDRQVPLVDEIDSKVDRANTSLKNTNVRLKETVIKLRSSRNFCIDIILLCIILGIAAYLY</sequence>
<evidence type="ECO:0000259" key="14">
    <source>
        <dbReference type="PROSITE" id="PS50192"/>
    </source>
</evidence>
<dbReference type="PROSITE" id="PS50192">
    <property type="entry name" value="T_SNARE"/>
    <property type="match status" value="1"/>
</dbReference>
<evidence type="ECO:0000256" key="12">
    <source>
        <dbReference type="SAM" id="MobiDB-lite"/>
    </source>
</evidence>
<evidence type="ECO:0000256" key="5">
    <source>
        <dbReference type="ARBA" id="ARBA00022927"/>
    </source>
</evidence>
<keyword evidence="4 13" id="KW-0812">Transmembrane</keyword>
<gene>
    <name evidence="15" type="ORF">KI387_037981</name>
</gene>
<evidence type="ECO:0000256" key="3">
    <source>
        <dbReference type="ARBA" id="ARBA00022448"/>
    </source>
</evidence>
<dbReference type="GO" id="GO:0048278">
    <property type="term" value="P:vesicle docking"/>
    <property type="evidence" value="ECO:0007669"/>
    <property type="project" value="TreeGrafter"/>
</dbReference>
<dbReference type="PROSITE" id="PS00914">
    <property type="entry name" value="SYNTAXIN"/>
    <property type="match status" value="1"/>
</dbReference>
<keyword evidence="16" id="KW-1185">Reference proteome</keyword>
<comment type="similarity">
    <text evidence="2">Belongs to the syntaxin family.</text>
</comment>
<comment type="caution">
    <text evidence="15">The sequence shown here is derived from an EMBL/GenBank/DDBJ whole genome shotgun (WGS) entry which is preliminary data.</text>
</comment>
<feature type="region of interest" description="Disordered" evidence="12">
    <location>
        <begin position="121"/>
        <end position="156"/>
    </location>
</feature>
<evidence type="ECO:0000256" key="9">
    <source>
        <dbReference type="ARBA" id="ARBA00054128"/>
    </source>
</evidence>
<dbReference type="GO" id="GO:0000149">
    <property type="term" value="F:SNARE binding"/>
    <property type="evidence" value="ECO:0007669"/>
    <property type="project" value="TreeGrafter"/>
</dbReference>
<comment type="subunit">
    <text evidence="10">Part of the t-SNARE complex.</text>
</comment>
<dbReference type="Proteomes" id="UP000824469">
    <property type="component" value="Unassembled WGS sequence"/>
</dbReference>
<dbReference type="InterPro" id="IPR006012">
    <property type="entry name" value="Syntaxin/epimorphin_CS"/>
</dbReference>
<dbReference type="GO" id="GO:0012505">
    <property type="term" value="C:endomembrane system"/>
    <property type="evidence" value="ECO:0007669"/>
    <property type="project" value="TreeGrafter"/>
</dbReference>
<dbReference type="Gene3D" id="1.20.5.110">
    <property type="match status" value="1"/>
</dbReference>
<keyword evidence="8 13" id="KW-0472">Membrane</keyword>
<dbReference type="AlphaFoldDB" id="A0AA38L6Y0"/>
<keyword evidence="6 13" id="KW-1133">Transmembrane helix</keyword>
<feature type="transmembrane region" description="Helical" evidence="13">
    <location>
        <begin position="244"/>
        <end position="261"/>
    </location>
</feature>
<dbReference type="FunFam" id="1.20.5.110:FF:000037">
    <property type="entry name" value="Putative syntaxin-71-like"/>
    <property type="match status" value="1"/>
</dbReference>
<reference evidence="15 16" key="1">
    <citation type="journal article" date="2021" name="Nat. Plants">
        <title>The Taxus genome provides insights into paclitaxel biosynthesis.</title>
        <authorList>
            <person name="Xiong X."/>
            <person name="Gou J."/>
            <person name="Liao Q."/>
            <person name="Li Y."/>
            <person name="Zhou Q."/>
            <person name="Bi G."/>
            <person name="Li C."/>
            <person name="Du R."/>
            <person name="Wang X."/>
            <person name="Sun T."/>
            <person name="Guo L."/>
            <person name="Liang H."/>
            <person name="Lu P."/>
            <person name="Wu Y."/>
            <person name="Zhang Z."/>
            <person name="Ro D.K."/>
            <person name="Shang Y."/>
            <person name="Huang S."/>
            <person name="Yan J."/>
        </authorList>
    </citation>
    <scope>NUCLEOTIDE SEQUENCE [LARGE SCALE GENOMIC DNA]</scope>
    <source>
        <strain evidence="15">Ta-2019</strain>
    </source>
</reference>
<evidence type="ECO:0000256" key="6">
    <source>
        <dbReference type="ARBA" id="ARBA00022989"/>
    </source>
</evidence>
<evidence type="ECO:0000256" key="13">
    <source>
        <dbReference type="SAM" id="Phobius"/>
    </source>
</evidence>
<accession>A0AA38L6Y0</accession>
<evidence type="ECO:0000256" key="7">
    <source>
        <dbReference type="ARBA" id="ARBA00023054"/>
    </source>
</evidence>
<proteinExistence type="inferred from homology"/>
<keyword evidence="5" id="KW-0653">Protein transport</keyword>
<organism evidence="15 16">
    <name type="scientific">Taxus chinensis</name>
    <name type="common">Chinese yew</name>
    <name type="synonym">Taxus wallichiana var. chinensis</name>
    <dbReference type="NCBI Taxonomy" id="29808"/>
    <lineage>
        <taxon>Eukaryota</taxon>
        <taxon>Viridiplantae</taxon>
        <taxon>Streptophyta</taxon>
        <taxon>Embryophyta</taxon>
        <taxon>Tracheophyta</taxon>
        <taxon>Spermatophyta</taxon>
        <taxon>Pinopsida</taxon>
        <taxon>Pinidae</taxon>
        <taxon>Conifers II</taxon>
        <taxon>Cupressales</taxon>
        <taxon>Taxaceae</taxon>
        <taxon>Taxus</taxon>
    </lineage>
</organism>
<dbReference type="GO" id="GO:0006886">
    <property type="term" value="P:intracellular protein transport"/>
    <property type="evidence" value="ECO:0007669"/>
    <property type="project" value="InterPro"/>
</dbReference>
<comment type="subcellular location">
    <subcellularLocation>
        <location evidence="1">Membrane</location>
        <topology evidence="1">Single-pass membrane protein</topology>
    </subcellularLocation>
</comment>
<dbReference type="GO" id="GO:0031201">
    <property type="term" value="C:SNARE complex"/>
    <property type="evidence" value="ECO:0007669"/>
    <property type="project" value="TreeGrafter"/>
</dbReference>
<name>A0AA38L6Y0_TAXCH</name>
<dbReference type="GO" id="GO:0006906">
    <property type="term" value="P:vesicle fusion"/>
    <property type="evidence" value="ECO:0007669"/>
    <property type="project" value="TreeGrafter"/>
</dbReference>
<dbReference type="EMBL" id="JAHRHJ020000007">
    <property type="protein sequence ID" value="KAH9310070.1"/>
    <property type="molecule type" value="Genomic_DNA"/>
</dbReference>
<dbReference type="GO" id="GO:0005484">
    <property type="term" value="F:SNAP receptor activity"/>
    <property type="evidence" value="ECO:0007669"/>
    <property type="project" value="InterPro"/>
</dbReference>
<dbReference type="SMART" id="SM00397">
    <property type="entry name" value="t_SNARE"/>
    <property type="match status" value="1"/>
</dbReference>
<keyword evidence="7 11" id="KW-0175">Coiled coil</keyword>